<dbReference type="GeneID" id="1476697"/>
<reference evidence="1" key="1">
    <citation type="journal article" date="2020" name="bioRxiv">
        <title>A rank-normalized archaeal taxonomy based on genome phylogeny resolves widespread incomplete and uneven classifications.</title>
        <authorList>
            <person name="Rinke C."/>
            <person name="Chuvochina M."/>
            <person name="Mussig A.J."/>
            <person name="Chaumeil P.-A."/>
            <person name="Waite D.W."/>
            <person name="Whitman W.B."/>
            <person name="Parks D.H."/>
            <person name="Hugenholtz P."/>
        </authorList>
    </citation>
    <scope>NUCLEOTIDE SEQUENCE</scope>
    <source>
        <strain evidence="1">UBA8853</strain>
    </source>
</reference>
<dbReference type="Proteomes" id="UP000619545">
    <property type="component" value="Unassembled WGS sequence"/>
</dbReference>
<evidence type="ECO:0000313" key="1">
    <source>
        <dbReference type="EMBL" id="HII70182.1"/>
    </source>
</evidence>
<protein>
    <submittedName>
        <fullName evidence="1">DUF123 domain-containing protein</fullName>
    </submittedName>
</protein>
<name>A0A832STT4_9EURY</name>
<dbReference type="PANTHER" id="PTHR37460:SF1">
    <property type="entry name" value="ENDONUCLEASE III"/>
    <property type="match status" value="1"/>
</dbReference>
<dbReference type="CDD" id="cd10441">
    <property type="entry name" value="GIY-YIG_COG1833"/>
    <property type="match status" value="1"/>
</dbReference>
<organism evidence="1 2">
    <name type="scientific">Methanopyrus kandleri</name>
    <dbReference type="NCBI Taxonomy" id="2320"/>
    <lineage>
        <taxon>Archaea</taxon>
        <taxon>Methanobacteriati</taxon>
        <taxon>Methanobacteriota</taxon>
        <taxon>Methanomada group</taxon>
        <taxon>Methanopyri</taxon>
        <taxon>Methanopyrales</taxon>
        <taxon>Methanopyraceae</taxon>
        <taxon>Methanopyrus</taxon>
    </lineage>
</organism>
<dbReference type="PANTHER" id="PTHR37460">
    <property type="entry name" value="ENDONUCLEASE III"/>
    <property type="match status" value="1"/>
</dbReference>
<gene>
    <name evidence="1" type="ORF">HA336_02995</name>
</gene>
<sequence>MLPDHGSYALVFRVNRRVKVNVGSLGDVIVEAGSWTYVGSGMGQGSSGLRGRLGRHLKSAREGTERPHWHIDHLLSQVRPEVEGAWIMEGDRECELAAALADMVPGIRGFGCSDCHCETHLFRAGIAETAEAVRRVGGGTFLPTPTLERWVSQL</sequence>
<dbReference type="Pfam" id="PF01986">
    <property type="entry name" value="DUF123"/>
    <property type="match status" value="1"/>
</dbReference>
<dbReference type="AlphaFoldDB" id="A0A832STT4"/>
<proteinExistence type="predicted"/>
<accession>A0A832STT4</accession>
<evidence type="ECO:0000313" key="2">
    <source>
        <dbReference type="Proteomes" id="UP000619545"/>
    </source>
</evidence>
<comment type="caution">
    <text evidence="1">The sequence shown here is derived from an EMBL/GenBank/DDBJ whole genome shotgun (WGS) entry which is preliminary data.</text>
</comment>
<dbReference type="EMBL" id="DUJS01000002">
    <property type="protein sequence ID" value="HII70182.1"/>
    <property type="molecule type" value="Genomic_DNA"/>
</dbReference>
<dbReference type="InterPro" id="IPR002837">
    <property type="entry name" value="DUF123"/>
</dbReference>
<dbReference type="OMA" id="GCSDCRC"/>
<dbReference type="RefSeq" id="WP_011018966.1">
    <property type="nucleotide sequence ID" value="NZ_DUJS01000002.1"/>
</dbReference>